<reference evidence="2" key="1">
    <citation type="submission" date="2015-04" db="EMBL/GenBank/DDBJ databases">
        <title>The genome sequence of the plant pathogenic Rhizarian Plasmodiophora brassicae reveals insights in its biotrophic life cycle and the origin of chitin synthesis.</title>
        <authorList>
            <person name="Schwelm A."/>
            <person name="Fogelqvist J."/>
            <person name="Knaust A."/>
            <person name="Julke S."/>
            <person name="Lilja T."/>
            <person name="Dhandapani V."/>
            <person name="Bonilla-Rosso G."/>
            <person name="Karlsson M."/>
            <person name="Shevchenko A."/>
            <person name="Choi S.R."/>
            <person name="Kim H.G."/>
            <person name="Park J.Y."/>
            <person name="Lim Y.P."/>
            <person name="Ludwig-Muller J."/>
            <person name="Dixelius C."/>
        </authorList>
    </citation>
    <scope>NUCLEOTIDE SEQUENCE</scope>
    <source>
        <tissue evidence="2">Potato root galls</tissue>
    </source>
</reference>
<sequence>MAYWMWLSLTVSIAALAVEFVAGTHSLDELPDNSPPPSSSSIDIPIPSSEAKSFQHELLALFSRICQDMDSAYWVLSAKFPMGGLSHRKYFYAQPEVAKDDEKDTLDKSKTRSETSTESQIDFFDHPSRVTYVQPPDIPGLPRWFYAAMDRYIFMFPQSVQDHASAVFEILTDKLTKYQNELIGVRVPLVYSPIENDVALDTSNYENVLYLHCEVTSSLDPDLVERMDFAAHNILGSVHPHVLGFVRVTVRRMFWLACELLNRVLKPWEMPVRNKPVNVVNSNEPDELHHVAESFGPFGAATYYRRPSISDNTYSRRPSISYDIFIKANPPQSYGLPYDFLVRTGLFASMFPKSERKGAMAMINTMVSELKTFTETWKNYGLLLQFDPKKSVQSADIKERDIFHLWKDDPLPPNQAKALLQLQTAAEKLVFSVRADLVRIVEKHISEIFFKFWTLKYKHHQNVAKRVVLRFLISHGLSPRRSSRLLRWSYPISK</sequence>
<feature type="signal peptide" evidence="1">
    <location>
        <begin position="1"/>
        <end position="17"/>
    </location>
</feature>
<accession>A0A0H5QXG7</accession>
<dbReference type="AlphaFoldDB" id="A0A0H5QXG7"/>
<name>A0A0H5QXG7_9EUKA</name>
<dbReference type="EMBL" id="HACM01006198">
    <property type="protein sequence ID" value="CRZ06640.1"/>
    <property type="molecule type" value="Transcribed_RNA"/>
</dbReference>
<evidence type="ECO:0000256" key="1">
    <source>
        <dbReference type="SAM" id="SignalP"/>
    </source>
</evidence>
<keyword evidence="1" id="KW-0732">Signal</keyword>
<feature type="chain" id="PRO_5005222856" evidence="1">
    <location>
        <begin position="18"/>
        <end position="494"/>
    </location>
</feature>
<protein>
    <submittedName>
        <fullName evidence="2">Uncharacterized protein</fullName>
    </submittedName>
</protein>
<proteinExistence type="predicted"/>
<organism evidence="2">
    <name type="scientific">Spongospora subterranea</name>
    <dbReference type="NCBI Taxonomy" id="70186"/>
    <lineage>
        <taxon>Eukaryota</taxon>
        <taxon>Sar</taxon>
        <taxon>Rhizaria</taxon>
        <taxon>Endomyxa</taxon>
        <taxon>Phytomyxea</taxon>
        <taxon>Plasmodiophorida</taxon>
        <taxon>Plasmodiophoridae</taxon>
        <taxon>Spongospora</taxon>
    </lineage>
</organism>
<evidence type="ECO:0000313" key="2">
    <source>
        <dbReference type="EMBL" id="CRZ06640.1"/>
    </source>
</evidence>